<evidence type="ECO:0000256" key="1">
    <source>
        <dbReference type="SAM" id="SignalP"/>
    </source>
</evidence>
<dbReference type="InterPro" id="IPR051045">
    <property type="entry name" value="TonB-dependent_transducer"/>
</dbReference>
<proteinExistence type="predicted"/>
<dbReference type="Gene3D" id="3.30.1150.10">
    <property type="match status" value="1"/>
</dbReference>
<organism evidence="3 4">
    <name type="scientific">Rufibacter hautae</name>
    <dbReference type="NCBI Taxonomy" id="2595005"/>
    <lineage>
        <taxon>Bacteria</taxon>
        <taxon>Pseudomonadati</taxon>
        <taxon>Bacteroidota</taxon>
        <taxon>Cytophagia</taxon>
        <taxon>Cytophagales</taxon>
        <taxon>Hymenobacteraceae</taxon>
        <taxon>Rufibacter</taxon>
    </lineage>
</organism>
<evidence type="ECO:0000313" key="4">
    <source>
        <dbReference type="Proteomes" id="UP000324133"/>
    </source>
</evidence>
<dbReference type="PANTHER" id="PTHR33446">
    <property type="entry name" value="PROTEIN TONB-RELATED"/>
    <property type="match status" value="1"/>
</dbReference>
<keyword evidence="4" id="KW-1185">Reference proteome</keyword>
<feature type="domain" description="TonB C-terminal" evidence="2">
    <location>
        <begin position="69"/>
        <end position="140"/>
    </location>
</feature>
<feature type="signal peptide" evidence="1">
    <location>
        <begin position="1"/>
        <end position="29"/>
    </location>
</feature>
<dbReference type="Proteomes" id="UP000324133">
    <property type="component" value="Unassembled WGS sequence"/>
</dbReference>
<name>A0A5B6T928_9BACT</name>
<dbReference type="InterPro" id="IPR037682">
    <property type="entry name" value="TonB_C"/>
</dbReference>
<evidence type="ECO:0000313" key="3">
    <source>
        <dbReference type="EMBL" id="KAA3436427.1"/>
    </source>
</evidence>
<dbReference type="GO" id="GO:0055085">
    <property type="term" value="P:transmembrane transport"/>
    <property type="evidence" value="ECO:0007669"/>
    <property type="project" value="InterPro"/>
</dbReference>
<feature type="chain" id="PRO_5022873321" description="TonB C-terminal domain-containing protein" evidence="1">
    <location>
        <begin position="30"/>
        <end position="278"/>
    </location>
</feature>
<dbReference type="SUPFAM" id="SSF74653">
    <property type="entry name" value="TolA/TonB C-terminal domain"/>
    <property type="match status" value="1"/>
</dbReference>
<reference evidence="3 4" key="1">
    <citation type="submission" date="2019-07" db="EMBL/GenBank/DDBJ databases">
        <title>Rufibacter sp. nov., isolated from lake sediment.</title>
        <authorList>
            <person name="Qu J.-H."/>
        </authorList>
    </citation>
    <scope>NUCLEOTIDE SEQUENCE [LARGE SCALE GENOMIC DNA]</scope>
    <source>
        <strain evidence="3 4">NBS58-1</strain>
    </source>
</reference>
<dbReference type="GO" id="GO:0098797">
    <property type="term" value="C:plasma membrane protein complex"/>
    <property type="evidence" value="ECO:0007669"/>
    <property type="project" value="TreeGrafter"/>
</dbReference>
<dbReference type="PANTHER" id="PTHR33446:SF2">
    <property type="entry name" value="PROTEIN TONB"/>
    <property type="match status" value="1"/>
</dbReference>
<dbReference type="GO" id="GO:0031992">
    <property type="term" value="F:energy transducer activity"/>
    <property type="evidence" value="ECO:0007669"/>
    <property type="project" value="TreeGrafter"/>
</dbReference>
<dbReference type="EMBL" id="VKKY01000003">
    <property type="protein sequence ID" value="KAA3436427.1"/>
    <property type="molecule type" value="Genomic_DNA"/>
</dbReference>
<gene>
    <name evidence="3" type="ORF">FOA19_18720</name>
</gene>
<keyword evidence="1" id="KW-0732">Signal</keyword>
<dbReference type="Pfam" id="PF03544">
    <property type="entry name" value="TonB_C"/>
    <property type="match status" value="1"/>
</dbReference>
<sequence>MQFRFSPARLLYTVLFFCLLQSLVFTVQAQTSGSTLPIDSSKVYIAVDKMPEYPGGLKAMYQYIQIGFHYPEELRKDSVSGTTIFTFVVSPTGKTLVIDKLKGLHPLIDGQIIQLLNNMPRWQPGEKDGHLVPVKFTVPVKIGPPQPALKAEEVYEEKVYIATERPPVFPGGNEALLKFIRKNFKASSEYKTKGIEGAIVIATILGIDGTIRKKDTQLLKGLGYGTDESMLEVVNNLPAFTPSYQNNVPVLHKITLVIRLDEYGKVTSVLPPVQGRPN</sequence>
<protein>
    <recommendedName>
        <fullName evidence="2">TonB C-terminal domain-containing protein</fullName>
    </recommendedName>
</protein>
<dbReference type="AlphaFoldDB" id="A0A5B6T928"/>
<evidence type="ECO:0000259" key="2">
    <source>
        <dbReference type="Pfam" id="PF03544"/>
    </source>
</evidence>
<comment type="caution">
    <text evidence="3">The sequence shown here is derived from an EMBL/GenBank/DDBJ whole genome shotgun (WGS) entry which is preliminary data.</text>
</comment>
<accession>A0A5B6T928</accession>
<dbReference type="OrthoDB" id="1039448at2"/>